<evidence type="ECO:0000256" key="1">
    <source>
        <dbReference type="SAM" id="MobiDB-lite"/>
    </source>
</evidence>
<protein>
    <submittedName>
        <fullName evidence="2">Uncharacterized protein</fullName>
    </submittedName>
</protein>
<gene>
    <name evidence="2" type="ordered locus">Sama_2238</name>
</gene>
<feature type="region of interest" description="Disordered" evidence="1">
    <location>
        <begin position="1"/>
        <end position="21"/>
    </location>
</feature>
<dbReference type="STRING" id="326297.Sama_2238"/>
<dbReference type="Proteomes" id="UP000009175">
    <property type="component" value="Chromosome"/>
</dbReference>
<evidence type="ECO:0000313" key="3">
    <source>
        <dbReference type="Proteomes" id="UP000009175"/>
    </source>
</evidence>
<dbReference type="KEGG" id="saz:Sama_2238"/>
<organism evidence="2 3">
    <name type="scientific">Shewanella amazonensis (strain ATCC BAA-1098 / SB2B)</name>
    <dbReference type="NCBI Taxonomy" id="326297"/>
    <lineage>
        <taxon>Bacteria</taxon>
        <taxon>Pseudomonadati</taxon>
        <taxon>Pseudomonadota</taxon>
        <taxon>Gammaproteobacteria</taxon>
        <taxon>Alteromonadales</taxon>
        <taxon>Shewanellaceae</taxon>
        <taxon>Shewanella</taxon>
    </lineage>
</organism>
<sequence>MMCSYSTQVTSDKEQGLPGEPFGQHLADVSATLASVYVESLHSTDFALQKHQPNYCKNNRETSTAPIFLHCRSHLCRC</sequence>
<keyword evidence="3" id="KW-1185">Reference proteome</keyword>
<reference evidence="2 3" key="1">
    <citation type="submission" date="2006-12" db="EMBL/GenBank/DDBJ databases">
        <title>Complete sequence of Shewanella amazonensis SB2B.</title>
        <authorList>
            <consortium name="US DOE Joint Genome Institute"/>
            <person name="Copeland A."/>
            <person name="Lucas S."/>
            <person name="Lapidus A."/>
            <person name="Barry K."/>
            <person name="Detter J.C."/>
            <person name="Glavina del Rio T."/>
            <person name="Hammon N."/>
            <person name="Israni S."/>
            <person name="Dalin E."/>
            <person name="Tice H."/>
            <person name="Pitluck S."/>
            <person name="Munk A.C."/>
            <person name="Brettin T."/>
            <person name="Bruce D."/>
            <person name="Han C."/>
            <person name="Tapia R."/>
            <person name="Gilna P."/>
            <person name="Schmutz J."/>
            <person name="Larimer F."/>
            <person name="Land M."/>
            <person name="Hauser L."/>
            <person name="Kyrpides N."/>
            <person name="Mikhailova N."/>
            <person name="Fredrickson J."/>
            <person name="Richardson P."/>
        </authorList>
    </citation>
    <scope>NUCLEOTIDE SEQUENCE [LARGE SCALE GENOMIC DNA]</scope>
    <source>
        <strain evidence="3">ATCC BAA-1098 / SB2B</strain>
    </source>
</reference>
<accession>A1S7T7</accession>
<dbReference type="AlphaFoldDB" id="A1S7T7"/>
<evidence type="ECO:0000313" key="2">
    <source>
        <dbReference type="EMBL" id="ABM00444.1"/>
    </source>
</evidence>
<dbReference type="EMBL" id="CP000507">
    <property type="protein sequence ID" value="ABM00444.1"/>
    <property type="molecule type" value="Genomic_DNA"/>
</dbReference>
<dbReference type="HOGENOM" id="CLU_2620075_0_0_6"/>
<name>A1S7T7_SHEAM</name>
<feature type="compositionally biased region" description="Polar residues" evidence="1">
    <location>
        <begin position="1"/>
        <end position="10"/>
    </location>
</feature>
<proteinExistence type="predicted"/>